<name>A0A1T2JKS0_SOVGS</name>
<accession>A0A1T2JKS0</accession>
<comment type="caution">
    <text evidence="2">The sequence shown here is derived from an EMBL/GenBank/DDBJ whole genome shotgun (WGS) entry which is preliminary data.</text>
</comment>
<sequence>TKRPHSSLGYRPPAPESIIPLELKPAMN</sequence>
<feature type="region of interest" description="Disordered" evidence="1">
    <location>
        <begin position="1"/>
        <end position="28"/>
    </location>
</feature>
<reference evidence="2 3" key="1">
    <citation type="submission" date="2016-11" db="EMBL/GenBank/DDBJ databases">
        <title>Mixed transmission modes and dynamic genome evolution in an obligate animal-bacterial symbiosis.</title>
        <authorList>
            <person name="Russell S.L."/>
            <person name="Corbett-Detig R.B."/>
            <person name="Cavanaugh C.M."/>
        </authorList>
    </citation>
    <scope>NUCLEOTIDE SEQUENCE [LARGE SCALE GENOMIC DNA]</scope>
    <source>
        <strain evidence="2">MA-KB16</strain>
    </source>
</reference>
<protein>
    <submittedName>
        <fullName evidence="2">Transposase</fullName>
    </submittedName>
</protein>
<proteinExistence type="predicted"/>
<dbReference type="AlphaFoldDB" id="A0A1T2JKS0"/>
<dbReference type="EMBL" id="MPNX01000026">
    <property type="protein sequence ID" value="OOY33968.1"/>
    <property type="molecule type" value="Genomic_DNA"/>
</dbReference>
<feature type="non-terminal residue" evidence="2">
    <location>
        <position position="1"/>
    </location>
</feature>
<evidence type="ECO:0000313" key="2">
    <source>
        <dbReference type="EMBL" id="OOY33968.1"/>
    </source>
</evidence>
<evidence type="ECO:0000256" key="1">
    <source>
        <dbReference type="SAM" id="MobiDB-lite"/>
    </source>
</evidence>
<organism evidence="2 3">
    <name type="scientific">Solemya velum gill symbiont</name>
    <dbReference type="NCBI Taxonomy" id="2340"/>
    <lineage>
        <taxon>Bacteria</taxon>
        <taxon>Pseudomonadati</taxon>
        <taxon>Pseudomonadota</taxon>
        <taxon>Gammaproteobacteria</taxon>
        <taxon>sulfur-oxidizing symbionts</taxon>
    </lineage>
</organism>
<evidence type="ECO:0000313" key="3">
    <source>
        <dbReference type="Proteomes" id="UP000190962"/>
    </source>
</evidence>
<gene>
    <name evidence="2" type="ORF">BOV88_12340</name>
</gene>
<dbReference type="Proteomes" id="UP000190962">
    <property type="component" value="Unassembled WGS sequence"/>
</dbReference>